<dbReference type="PRINTS" id="PR00455">
    <property type="entry name" value="HTHTETR"/>
</dbReference>
<keyword evidence="4" id="KW-0804">Transcription</keyword>
<dbReference type="EMBL" id="JASCTH010000019">
    <property type="protein sequence ID" value="MDI6102386.1"/>
    <property type="molecule type" value="Genomic_DNA"/>
</dbReference>
<dbReference type="InterPro" id="IPR023772">
    <property type="entry name" value="DNA-bd_HTH_TetR-type_CS"/>
</dbReference>
<keyword evidence="1" id="KW-0678">Repressor</keyword>
<dbReference type="SUPFAM" id="SSF46689">
    <property type="entry name" value="Homeodomain-like"/>
    <property type="match status" value="1"/>
</dbReference>
<organism evidence="7 8">
    <name type="scientific">Actinoplanes sandaracinus</name>
    <dbReference type="NCBI Taxonomy" id="3045177"/>
    <lineage>
        <taxon>Bacteria</taxon>
        <taxon>Bacillati</taxon>
        <taxon>Actinomycetota</taxon>
        <taxon>Actinomycetes</taxon>
        <taxon>Micromonosporales</taxon>
        <taxon>Micromonosporaceae</taxon>
        <taxon>Actinoplanes</taxon>
    </lineage>
</organism>
<reference evidence="7 8" key="1">
    <citation type="submission" date="2023-05" db="EMBL/GenBank/DDBJ databases">
        <title>Actinoplanes sp. NEAU-A12 genome sequencing.</title>
        <authorList>
            <person name="Wang Z.-S."/>
        </authorList>
    </citation>
    <scope>NUCLEOTIDE SEQUENCE [LARGE SCALE GENOMIC DNA]</scope>
    <source>
        <strain evidence="7 8">NEAU-A12</strain>
    </source>
</reference>
<protein>
    <submittedName>
        <fullName evidence="7">TetR/AcrR family transcriptional regulator</fullName>
    </submittedName>
</protein>
<name>A0ABT6WRL5_9ACTN</name>
<dbReference type="InterPro" id="IPR009057">
    <property type="entry name" value="Homeodomain-like_sf"/>
</dbReference>
<dbReference type="PANTHER" id="PTHR30055:SF229">
    <property type="entry name" value="HTH-TYPE TRANSCRIPTIONAL REPRESSOR RV1474C"/>
    <property type="match status" value="1"/>
</dbReference>
<evidence type="ECO:0000256" key="3">
    <source>
        <dbReference type="ARBA" id="ARBA00023125"/>
    </source>
</evidence>
<dbReference type="PROSITE" id="PS50977">
    <property type="entry name" value="HTH_TETR_2"/>
    <property type="match status" value="1"/>
</dbReference>
<evidence type="ECO:0000313" key="7">
    <source>
        <dbReference type="EMBL" id="MDI6102386.1"/>
    </source>
</evidence>
<evidence type="ECO:0000256" key="5">
    <source>
        <dbReference type="PROSITE-ProRule" id="PRU00335"/>
    </source>
</evidence>
<gene>
    <name evidence="7" type="ORF">QLQ12_27580</name>
</gene>
<sequence length="214" mass="22246">MPRVTDSHRAGRRAEILTAAARLFADNGFHATSMAGIIAGSGLSAGAVYSYFRSKEELIGAVTDLVSTTADEVFGELLADGATPSPAAVVTAMVEEVTERFITDSVIGVDMSRLAVQVWAEALRNPEVLARAGRVVTGLRGHCAEVARRWQAAGNLPAAVVPDQVGAAMLSLVQGYILQRLLLPGTDGAYYVAGMQALLAPSSMLAASSVSGET</sequence>
<keyword evidence="8" id="KW-1185">Reference proteome</keyword>
<comment type="caution">
    <text evidence="7">The sequence shown here is derived from an EMBL/GenBank/DDBJ whole genome shotgun (WGS) entry which is preliminary data.</text>
</comment>
<dbReference type="InterPro" id="IPR039538">
    <property type="entry name" value="BetI_C"/>
</dbReference>
<dbReference type="SUPFAM" id="SSF48498">
    <property type="entry name" value="Tetracyclin repressor-like, C-terminal domain"/>
    <property type="match status" value="1"/>
</dbReference>
<dbReference type="RefSeq" id="WP_282763425.1">
    <property type="nucleotide sequence ID" value="NZ_JASCTH010000019.1"/>
</dbReference>
<evidence type="ECO:0000259" key="6">
    <source>
        <dbReference type="PROSITE" id="PS50977"/>
    </source>
</evidence>
<evidence type="ECO:0000313" key="8">
    <source>
        <dbReference type="Proteomes" id="UP001241758"/>
    </source>
</evidence>
<dbReference type="Gene3D" id="1.10.357.10">
    <property type="entry name" value="Tetracycline Repressor, domain 2"/>
    <property type="match status" value="1"/>
</dbReference>
<evidence type="ECO:0000256" key="4">
    <source>
        <dbReference type="ARBA" id="ARBA00023163"/>
    </source>
</evidence>
<proteinExistence type="predicted"/>
<dbReference type="PROSITE" id="PS01081">
    <property type="entry name" value="HTH_TETR_1"/>
    <property type="match status" value="1"/>
</dbReference>
<feature type="DNA-binding region" description="H-T-H motif" evidence="5">
    <location>
        <begin position="33"/>
        <end position="52"/>
    </location>
</feature>
<dbReference type="Pfam" id="PF00440">
    <property type="entry name" value="TetR_N"/>
    <property type="match status" value="1"/>
</dbReference>
<keyword evidence="2" id="KW-0805">Transcription regulation</keyword>
<feature type="domain" description="HTH tetR-type" evidence="6">
    <location>
        <begin position="10"/>
        <end position="70"/>
    </location>
</feature>
<accession>A0ABT6WRL5</accession>
<keyword evidence="3 5" id="KW-0238">DNA-binding</keyword>
<dbReference type="InterPro" id="IPR036271">
    <property type="entry name" value="Tet_transcr_reg_TetR-rel_C_sf"/>
</dbReference>
<evidence type="ECO:0000256" key="2">
    <source>
        <dbReference type="ARBA" id="ARBA00023015"/>
    </source>
</evidence>
<dbReference type="PANTHER" id="PTHR30055">
    <property type="entry name" value="HTH-TYPE TRANSCRIPTIONAL REGULATOR RUTR"/>
    <property type="match status" value="1"/>
</dbReference>
<dbReference type="Pfam" id="PF13977">
    <property type="entry name" value="TetR_C_6"/>
    <property type="match status" value="1"/>
</dbReference>
<evidence type="ECO:0000256" key="1">
    <source>
        <dbReference type="ARBA" id="ARBA00022491"/>
    </source>
</evidence>
<dbReference type="InterPro" id="IPR050109">
    <property type="entry name" value="HTH-type_TetR-like_transc_reg"/>
</dbReference>
<dbReference type="InterPro" id="IPR001647">
    <property type="entry name" value="HTH_TetR"/>
</dbReference>
<dbReference type="Proteomes" id="UP001241758">
    <property type="component" value="Unassembled WGS sequence"/>
</dbReference>